<dbReference type="EMBL" id="CAMGYJ010000008">
    <property type="protein sequence ID" value="CAI0464071.1"/>
    <property type="molecule type" value="Genomic_DNA"/>
</dbReference>
<dbReference type="CDD" id="cd10320">
    <property type="entry name" value="RGL4_N"/>
    <property type="match status" value="1"/>
</dbReference>
<evidence type="ECO:0000256" key="8">
    <source>
        <dbReference type="SAM" id="SignalP"/>
    </source>
</evidence>
<dbReference type="PANTHER" id="PTHR32018:SF14">
    <property type="entry name" value="RHAMNOGALACTURONAN ENDOLYASE"/>
    <property type="match status" value="1"/>
</dbReference>
<evidence type="ECO:0000256" key="7">
    <source>
        <dbReference type="ARBA" id="ARBA00023239"/>
    </source>
</evidence>
<feature type="domain" description="Rhamnogalacturonan lyase" evidence="9">
    <location>
        <begin position="497"/>
        <end position="685"/>
    </location>
</feature>
<organism evidence="11 12">
    <name type="scientific">Linum tenue</name>
    <dbReference type="NCBI Taxonomy" id="586396"/>
    <lineage>
        <taxon>Eukaryota</taxon>
        <taxon>Viridiplantae</taxon>
        <taxon>Streptophyta</taxon>
        <taxon>Embryophyta</taxon>
        <taxon>Tracheophyta</taxon>
        <taxon>Spermatophyta</taxon>
        <taxon>Magnoliopsida</taxon>
        <taxon>eudicotyledons</taxon>
        <taxon>Gunneridae</taxon>
        <taxon>Pentapetalae</taxon>
        <taxon>rosids</taxon>
        <taxon>fabids</taxon>
        <taxon>Malpighiales</taxon>
        <taxon>Linaceae</taxon>
        <taxon>Linum</taxon>
    </lineage>
</organism>
<dbReference type="PANTHER" id="PTHR32018">
    <property type="entry name" value="RHAMNOGALACTURONATE LYASE FAMILY PROTEIN"/>
    <property type="match status" value="1"/>
</dbReference>
<dbReference type="Gene3D" id="2.60.40.1120">
    <property type="entry name" value="Carboxypeptidase-like, regulatory domain"/>
    <property type="match status" value="1"/>
</dbReference>
<evidence type="ECO:0000313" key="11">
    <source>
        <dbReference type="EMBL" id="CAI0464071.1"/>
    </source>
</evidence>
<dbReference type="GO" id="GO:0102210">
    <property type="term" value="F:rhamnogalacturonan endolyase activity"/>
    <property type="evidence" value="ECO:0007669"/>
    <property type="project" value="UniProtKB-EC"/>
</dbReference>
<dbReference type="Pfam" id="PF14683">
    <property type="entry name" value="CBM-like"/>
    <property type="match status" value="1"/>
</dbReference>
<dbReference type="Pfam" id="PF14686">
    <property type="entry name" value="fn3_3"/>
    <property type="match status" value="1"/>
</dbReference>
<keyword evidence="5" id="KW-0964">Secreted</keyword>
<dbReference type="InterPro" id="IPR013784">
    <property type="entry name" value="Carb-bd-like_fold"/>
</dbReference>
<dbReference type="InterPro" id="IPR008979">
    <property type="entry name" value="Galactose-bd-like_sf"/>
</dbReference>
<sequence length="696" mass="77977">MEHPAAGIPLCLLLLLMTSTSSCFFSEASARINHGGGRQVLAPAAGQNSFPPVKLQIMDQYVVVGNGIVEVNLTNPGGSMTGIQYNGIDNLLEVVKSETDRGYWDVVWKGDGIIKKKGALDRLECKNLTVITEEEEQVELSFTRKWSSELQGKPVPLDIDKRFVMRRGSSGFYTYAIYEHSQQHPAFQLANTRLVLKPRKDKFHYMAISDKKQRPMPLPEDRVPPRGQPLAYPEAVLLVDPIEPQFKGEVDDKYEYSMESRDIKVHGWMGKDPSSSVGFWQITPSSEFRSAGPLKQFLSSHDGPTCLAVFHSTHYTGADLMVPFEAGEAWKKVYGPVFVYFNSLESEASSSSGTGMSLWDDAKNQLMVQAKQWPYRFLGSRDYPLPDQRGGITGRLSVHDPEISTRNLPPTGGWVGLAAPGDPGSWQLESKGYQFWTEVEEDGSFSISNVIAGQYNLYGWVPGFIGDYKYDAVINITPGRSIEVGDLVFEPPRNASTLWEIGVPDRTAGEFFIPDANPNYINKLYIHQEKYRQYGLWERYAELYPEADLVYNVRTDDYRKDWFFAQVTRKKGDNGTYEGTTWQVKYSLDRTYQNVNYTLRIALATANGAELQVRVNDPSSAVPLFTTGSIGKDNTIARHGIHGVYRLFSVVVPGSLLVDGSNTVFLTQAINTGPFYGLMYDYIRLEGPLSPNPPRN</sequence>
<evidence type="ECO:0000256" key="2">
    <source>
        <dbReference type="ARBA" id="ARBA00004613"/>
    </source>
</evidence>
<dbReference type="CDD" id="cd10317">
    <property type="entry name" value="RGL4_C"/>
    <property type="match status" value="1"/>
</dbReference>
<dbReference type="Gene3D" id="2.70.98.10">
    <property type="match status" value="1"/>
</dbReference>
<reference evidence="11" key="1">
    <citation type="submission" date="2022-08" db="EMBL/GenBank/DDBJ databases">
        <authorList>
            <person name="Gutierrez-Valencia J."/>
        </authorList>
    </citation>
    <scope>NUCLEOTIDE SEQUENCE</scope>
</reference>
<comment type="caution">
    <text evidence="11">The sequence shown here is derived from an EMBL/GenBank/DDBJ whole genome shotgun (WGS) entry which is preliminary data.</text>
</comment>
<feature type="chain" id="PRO_5043987278" description="rhamnogalacturonan endolyase" evidence="8">
    <location>
        <begin position="23"/>
        <end position="696"/>
    </location>
</feature>
<dbReference type="InterPro" id="IPR029413">
    <property type="entry name" value="RG-lyase_II"/>
</dbReference>
<evidence type="ECO:0000256" key="4">
    <source>
        <dbReference type="ARBA" id="ARBA00012437"/>
    </source>
</evidence>
<dbReference type="GO" id="GO:0005975">
    <property type="term" value="P:carbohydrate metabolic process"/>
    <property type="evidence" value="ECO:0007669"/>
    <property type="project" value="InterPro"/>
</dbReference>
<evidence type="ECO:0000259" key="10">
    <source>
        <dbReference type="Pfam" id="PF14686"/>
    </source>
</evidence>
<protein>
    <recommendedName>
        <fullName evidence="4">rhamnogalacturonan endolyase</fullName>
        <ecNumber evidence="4">4.2.2.23</ecNumber>
    </recommendedName>
</protein>
<dbReference type="Pfam" id="PF06045">
    <property type="entry name" value="Rhamnogal_lyase"/>
    <property type="match status" value="1"/>
</dbReference>
<comment type="subcellular location">
    <subcellularLocation>
        <location evidence="2">Secreted</location>
    </subcellularLocation>
</comment>
<dbReference type="InterPro" id="IPR051850">
    <property type="entry name" value="Polysacch_Lyase_4"/>
</dbReference>
<dbReference type="InterPro" id="IPR011013">
    <property type="entry name" value="Gal_mutarotase_sf_dom"/>
</dbReference>
<dbReference type="SUPFAM" id="SSF49452">
    <property type="entry name" value="Starch-binding domain-like"/>
    <property type="match status" value="1"/>
</dbReference>
<dbReference type="InterPro" id="IPR029411">
    <property type="entry name" value="RG-lyase_III"/>
</dbReference>
<dbReference type="FunFam" id="2.60.40.1120:FF:000033">
    <property type="entry name" value="Rhamnogalacturonate lyase B"/>
    <property type="match status" value="1"/>
</dbReference>
<keyword evidence="7" id="KW-0456">Lyase</keyword>
<dbReference type="SUPFAM" id="SSF49785">
    <property type="entry name" value="Galactose-binding domain-like"/>
    <property type="match status" value="1"/>
</dbReference>
<dbReference type="GO" id="GO:0005576">
    <property type="term" value="C:extracellular region"/>
    <property type="evidence" value="ECO:0007669"/>
    <property type="project" value="UniProtKB-SubCell"/>
</dbReference>
<dbReference type="GO" id="GO:0030246">
    <property type="term" value="F:carbohydrate binding"/>
    <property type="evidence" value="ECO:0007669"/>
    <property type="project" value="InterPro"/>
</dbReference>
<name>A0AAV0NZV6_9ROSI</name>
<accession>A0AAV0NZV6</accession>
<evidence type="ECO:0000256" key="1">
    <source>
        <dbReference type="ARBA" id="ARBA00001324"/>
    </source>
</evidence>
<comment type="similarity">
    <text evidence="3">Belongs to the polysaccharide lyase 4 family.</text>
</comment>
<dbReference type="SUPFAM" id="SSF74650">
    <property type="entry name" value="Galactose mutarotase-like"/>
    <property type="match status" value="1"/>
</dbReference>
<comment type="catalytic activity">
    <reaction evidence="1">
        <text>Endotype eliminative cleavage of L-alpha-rhamnopyranosyl-(1-&gt;4)-alpha-D-galactopyranosyluronic acid bonds of rhamnogalacturonan I domains in ramified hairy regions of pectin leaving L-rhamnopyranose at the reducing end and 4-deoxy-4,5-unsaturated D-galactopyranosyluronic acid at the non-reducing end.</text>
        <dbReference type="EC" id="4.2.2.23"/>
    </reaction>
</comment>
<evidence type="ECO:0000259" key="9">
    <source>
        <dbReference type="Pfam" id="PF14683"/>
    </source>
</evidence>
<dbReference type="Proteomes" id="UP001154282">
    <property type="component" value="Unassembled WGS sequence"/>
</dbReference>
<dbReference type="InterPro" id="IPR014718">
    <property type="entry name" value="GH-type_carb-bd"/>
</dbReference>
<gene>
    <name evidence="11" type="ORF">LITE_LOCUS36022</name>
</gene>
<evidence type="ECO:0000256" key="3">
    <source>
        <dbReference type="ARBA" id="ARBA00010418"/>
    </source>
</evidence>
<dbReference type="Gene3D" id="2.60.120.260">
    <property type="entry name" value="Galactose-binding domain-like"/>
    <property type="match status" value="1"/>
</dbReference>
<keyword evidence="12" id="KW-1185">Reference proteome</keyword>
<feature type="signal peptide" evidence="8">
    <location>
        <begin position="1"/>
        <end position="22"/>
    </location>
</feature>
<dbReference type="AlphaFoldDB" id="A0AAV0NZV6"/>
<proteinExistence type="inferred from homology"/>
<feature type="domain" description="Rhamnogalacturonan lyase" evidence="10">
    <location>
        <begin position="411"/>
        <end position="483"/>
    </location>
</feature>
<dbReference type="EC" id="4.2.2.23" evidence="4"/>
<evidence type="ECO:0000256" key="5">
    <source>
        <dbReference type="ARBA" id="ARBA00022525"/>
    </source>
</evidence>
<evidence type="ECO:0000313" key="12">
    <source>
        <dbReference type="Proteomes" id="UP001154282"/>
    </source>
</evidence>
<evidence type="ECO:0000256" key="6">
    <source>
        <dbReference type="ARBA" id="ARBA00022729"/>
    </source>
</evidence>
<dbReference type="CDD" id="cd10316">
    <property type="entry name" value="RGL4_M"/>
    <property type="match status" value="1"/>
</dbReference>
<dbReference type="InterPro" id="IPR010325">
    <property type="entry name" value="Rhamnogal_lyase"/>
</dbReference>
<keyword evidence="6 8" id="KW-0732">Signal</keyword>